<keyword evidence="3" id="KW-1185">Reference proteome</keyword>
<evidence type="ECO:0000256" key="1">
    <source>
        <dbReference type="SAM" id="Phobius"/>
    </source>
</evidence>
<name>A0AAV6NU99_9ROSI</name>
<evidence type="ECO:0000313" key="2">
    <source>
        <dbReference type="EMBL" id="KAG6602335.1"/>
    </source>
</evidence>
<keyword evidence="1" id="KW-1133">Transmembrane helix</keyword>
<protein>
    <submittedName>
        <fullName evidence="2">Uncharacterized protein</fullName>
    </submittedName>
</protein>
<gene>
    <name evidence="2" type="ORF">SDJN03_07568</name>
</gene>
<keyword evidence="1" id="KW-0812">Transmembrane</keyword>
<dbReference type="Proteomes" id="UP000685013">
    <property type="component" value="Chromosome 4"/>
</dbReference>
<proteinExistence type="predicted"/>
<feature type="transmembrane region" description="Helical" evidence="1">
    <location>
        <begin position="30"/>
        <end position="50"/>
    </location>
</feature>
<evidence type="ECO:0000313" key="3">
    <source>
        <dbReference type="Proteomes" id="UP000685013"/>
    </source>
</evidence>
<organism evidence="2 3">
    <name type="scientific">Cucurbita argyrosperma subsp. sororia</name>
    <dbReference type="NCBI Taxonomy" id="37648"/>
    <lineage>
        <taxon>Eukaryota</taxon>
        <taxon>Viridiplantae</taxon>
        <taxon>Streptophyta</taxon>
        <taxon>Embryophyta</taxon>
        <taxon>Tracheophyta</taxon>
        <taxon>Spermatophyta</taxon>
        <taxon>Magnoliopsida</taxon>
        <taxon>eudicotyledons</taxon>
        <taxon>Gunneridae</taxon>
        <taxon>Pentapetalae</taxon>
        <taxon>rosids</taxon>
        <taxon>fabids</taxon>
        <taxon>Cucurbitales</taxon>
        <taxon>Cucurbitaceae</taxon>
        <taxon>Cucurbiteae</taxon>
        <taxon>Cucurbita</taxon>
    </lineage>
</organism>
<comment type="caution">
    <text evidence="2">The sequence shown here is derived from an EMBL/GenBank/DDBJ whole genome shotgun (WGS) entry which is preliminary data.</text>
</comment>
<reference evidence="2 3" key="1">
    <citation type="journal article" date="2021" name="Hortic Res">
        <title>The domestication of Cucurbita argyrosperma as revealed by the genome of its wild relative.</title>
        <authorList>
            <person name="Barrera-Redondo J."/>
            <person name="Sanchez-de la Vega G."/>
            <person name="Aguirre-Liguori J.A."/>
            <person name="Castellanos-Morales G."/>
            <person name="Gutierrez-Guerrero Y.T."/>
            <person name="Aguirre-Dugua X."/>
            <person name="Aguirre-Planter E."/>
            <person name="Tenaillon M.I."/>
            <person name="Lira-Saade R."/>
            <person name="Eguiarte L.E."/>
        </authorList>
    </citation>
    <scope>NUCLEOTIDE SEQUENCE [LARGE SCALE GENOMIC DNA]</scope>
    <source>
        <strain evidence="2">JBR-2021</strain>
    </source>
</reference>
<dbReference type="EMBL" id="JAGKQH010000004">
    <property type="protein sequence ID" value="KAG6602335.1"/>
    <property type="molecule type" value="Genomic_DNA"/>
</dbReference>
<dbReference type="AlphaFoldDB" id="A0AAV6NU99"/>
<keyword evidence="1" id="KW-0472">Membrane</keyword>
<feature type="non-terminal residue" evidence="2">
    <location>
        <position position="1"/>
    </location>
</feature>
<sequence length="72" mass="8042">MKNEKLESVVMSSEHRFQESQLSDAASKHLVLLPCTFLLCAIAAALSFLMSGRVLNPFELAVDDEVWSMEVQ</sequence>
<accession>A0AAV6NU99</accession>